<organism evidence="3 4">
    <name type="scientific">Piscinibacter sakaiensis</name>
    <name type="common">Ideonella sakaiensis</name>
    <dbReference type="NCBI Taxonomy" id="1547922"/>
    <lineage>
        <taxon>Bacteria</taxon>
        <taxon>Pseudomonadati</taxon>
        <taxon>Pseudomonadota</taxon>
        <taxon>Betaproteobacteria</taxon>
        <taxon>Burkholderiales</taxon>
        <taxon>Sphaerotilaceae</taxon>
        <taxon>Piscinibacter</taxon>
    </lineage>
</organism>
<gene>
    <name evidence="3" type="ORF">ISF6_2790</name>
</gene>
<evidence type="ECO:0000313" key="4">
    <source>
        <dbReference type="Proteomes" id="UP000037660"/>
    </source>
</evidence>
<dbReference type="Pfam" id="PF00534">
    <property type="entry name" value="Glycos_transf_1"/>
    <property type="match status" value="1"/>
</dbReference>
<keyword evidence="3" id="KW-0808">Transferase</keyword>
<evidence type="ECO:0000259" key="1">
    <source>
        <dbReference type="Pfam" id="PF00534"/>
    </source>
</evidence>
<dbReference type="Gene3D" id="3.40.50.2000">
    <property type="entry name" value="Glycogen Phosphorylase B"/>
    <property type="match status" value="2"/>
</dbReference>
<evidence type="ECO:0000259" key="2">
    <source>
        <dbReference type="Pfam" id="PF13579"/>
    </source>
</evidence>
<dbReference type="CDD" id="cd03794">
    <property type="entry name" value="GT4_WbuB-like"/>
    <property type="match status" value="1"/>
</dbReference>
<comment type="caution">
    <text evidence="3">The sequence shown here is derived from an EMBL/GenBank/DDBJ whole genome shotgun (WGS) entry which is preliminary data.</text>
</comment>
<reference evidence="3 4" key="2">
    <citation type="journal article" date="2016" name="Science">
        <title>A bacterium that degrades and assimilates poly(ethylene terephthalate).</title>
        <authorList>
            <person name="Yoshida S."/>
            <person name="Hiraga K."/>
            <person name="Takehana T."/>
            <person name="Taniguchi I."/>
            <person name="Yamaji H."/>
            <person name="Maeda Y."/>
            <person name="Toyohara K."/>
            <person name="Miyamoto K."/>
            <person name="Kimura Y."/>
            <person name="Oda K."/>
        </authorList>
    </citation>
    <scope>NUCLEOTIDE SEQUENCE [LARGE SCALE GENOMIC DNA]</scope>
    <source>
        <strain evidence="4">NBRC 110686 / TISTR 2288 / 201-F6</strain>
    </source>
</reference>
<feature type="domain" description="Glycosyl transferase family 1" evidence="1">
    <location>
        <begin position="150"/>
        <end position="315"/>
    </location>
</feature>
<dbReference type="GO" id="GO:0016757">
    <property type="term" value="F:glycosyltransferase activity"/>
    <property type="evidence" value="ECO:0007669"/>
    <property type="project" value="InterPro"/>
</dbReference>
<dbReference type="EMBL" id="BBYR01000004">
    <property type="protein sequence ID" value="GAP33948.1"/>
    <property type="molecule type" value="Genomic_DNA"/>
</dbReference>
<dbReference type="PANTHER" id="PTHR45947">
    <property type="entry name" value="SULFOQUINOVOSYL TRANSFERASE SQD2"/>
    <property type="match status" value="1"/>
</dbReference>
<evidence type="ECO:0000313" key="3">
    <source>
        <dbReference type="EMBL" id="GAP33948.1"/>
    </source>
</evidence>
<dbReference type="Pfam" id="PF13579">
    <property type="entry name" value="Glyco_trans_4_4"/>
    <property type="match status" value="1"/>
</dbReference>
<sequence>MWRCPLWIPARPTGSARVLHQLSFALASLPVVLRQALWRPDVVWVCAPAFACTPGALLAARLAGAPAWLHLQDYEVDVAFDTGLLRGALARRWVTGLERWLLRRFDVVSSISHRMVQRALQKGVAHDRVRFFPNWVDVSAVQPLSRPSDYRRELGLDDGRVVALFSGTLGAKQGLLLVAEAARLLAVRCPQLMFVICGNGVMQPTLQQATADLANVRMLPLQPRERVPELMGLADIHLLPQDPDVADLVMPSKLTTMLSSGRAVVSTAKPGSEVAEVVSRCGMLSAPGSAAALADALEQLVNDAPRRASLGAAARAYAEANLAADQVLGRFAAQCEALRAGRPWVALGDTAVPADELAEVRDIP</sequence>
<proteinExistence type="predicted"/>
<dbReference type="InterPro" id="IPR001296">
    <property type="entry name" value="Glyco_trans_1"/>
</dbReference>
<keyword evidence="4" id="KW-1185">Reference proteome</keyword>
<dbReference type="SUPFAM" id="SSF53756">
    <property type="entry name" value="UDP-Glycosyltransferase/glycogen phosphorylase"/>
    <property type="match status" value="1"/>
</dbReference>
<protein>
    <submittedName>
        <fullName evidence="3">Colanic acid biosysnthesis glycosyl transferase WcaI</fullName>
    </submittedName>
</protein>
<dbReference type="AlphaFoldDB" id="A0A0K8NUA6"/>
<feature type="domain" description="Glycosyltransferase subfamily 4-like N-terminal" evidence="2">
    <location>
        <begin position="6"/>
        <end position="135"/>
    </location>
</feature>
<dbReference type="PANTHER" id="PTHR45947:SF3">
    <property type="entry name" value="SULFOQUINOVOSYL TRANSFERASE SQD2"/>
    <property type="match status" value="1"/>
</dbReference>
<name>A0A0K8NUA6_PISS1</name>
<accession>A0A0K8NUA6</accession>
<dbReference type="Proteomes" id="UP000037660">
    <property type="component" value="Unassembled WGS sequence"/>
</dbReference>
<dbReference type="STRING" id="1547922.ISF6_2790"/>
<dbReference type="InterPro" id="IPR028098">
    <property type="entry name" value="Glyco_trans_4-like_N"/>
</dbReference>
<reference evidence="4" key="1">
    <citation type="submission" date="2015-07" db="EMBL/GenBank/DDBJ databases">
        <title>Discovery of a poly(ethylene terephthalate assimilation.</title>
        <authorList>
            <person name="Yoshida S."/>
            <person name="Hiraga K."/>
            <person name="Takehana T."/>
            <person name="Taniguchi I."/>
            <person name="Yamaji H."/>
            <person name="Maeda Y."/>
            <person name="Toyohara K."/>
            <person name="Miyamoto K."/>
            <person name="Kimura Y."/>
            <person name="Oda K."/>
        </authorList>
    </citation>
    <scope>NUCLEOTIDE SEQUENCE [LARGE SCALE GENOMIC DNA]</scope>
    <source>
        <strain evidence="4">NBRC 110686 / TISTR 2288 / 201-F6</strain>
    </source>
</reference>
<dbReference type="InterPro" id="IPR050194">
    <property type="entry name" value="Glycosyltransferase_grp1"/>
</dbReference>
<dbReference type="NCBIfam" id="NF007640">
    <property type="entry name" value="PRK10307.1"/>
    <property type="match status" value="1"/>
</dbReference>